<name>A0ABQ9IH06_9NEOP</name>
<dbReference type="InterPro" id="IPR036865">
    <property type="entry name" value="CRAL-TRIO_dom_sf"/>
</dbReference>
<dbReference type="Proteomes" id="UP001159363">
    <property type="component" value="Chromosome 1"/>
</dbReference>
<dbReference type="SUPFAM" id="SSF52087">
    <property type="entry name" value="CRAL/TRIO domain"/>
    <property type="match status" value="1"/>
</dbReference>
<dbReference type="PANTHER" id="PTHR10174">
    <property type="entry name" value="ALPHA-TOCOPHEROL TRANSFER PROTEIN-RELATED"/>
    <property type="match status" value="1"/>
</dbReference>
<proteinExistence type="predicted"/>
<evidence type="ECO:0000313" key="2">
    <source>
        <dbReference type="Proteomes" id="UP001159363"/>
    </source>
</evidence>
<comment type="caution">
    <text evidence="1">The sequence shown here is derived from an EMBL/GenBank/DDBJ whole genome shotgun (WGS) entry which is preliminary data.</text>
</comment>
<reference evidence="1 2" key="1">
    <citation type="submission" date="2023-02" db="EMBL/GenBank/DDBJ databases">
        <title>LHISI_Scaffold_Assembly.</title>
        <authorList>
            <person name="Stuart O.P."/>
            <person name="Cleave R."/>
            <person name="Magrath M.J.L."/>
            <person name="Mikheyev A.S."/>
        </authorList>
    </citation>
    <scope>NUCLEOTIDE SEQUENCE [LARGE SCALE GENOMIC DNA]</scope>
    <source>
        <strain evidence="1">Daus_M_001</strain>
        <tissue evidence="1">Leg muscle</tissue>
    </source>
</reference>
<protein>
    <submittedName>
        <fullName evidence="1">Uncharacterized protein</fullName>
    </submittedName>
</protein>
<keyword evidence="2" id="KW-1185">Reference proteome</keyword>
<dbReference type="EMBL" id="JARBHB010000001">
    <property type="protein sequence ID" value="KAJ8895747.1"/>
    <property type="molecule type" value="Genomic_DNA"/>
</dbReference>
<sequence length="203" mass="23354">MKDVNKKLSQPFLKGVTVTDAPTNRQDNIEHIRSWLNCQSHLPQITDDHLHLFLHSNYDNLERTKYTIESYFTFRSLTPELFSNRDPLGQEIQNNLNIWRLAKLPRKTPEGYTATMTKFTDFNPSHYVFLTTMKNFFMFTDYWLSDVGLAPGIVGVFDAEGLTLGHLARVTPLSLLKKLLFYVQGVVRKGGESSRAPPILFEV</sequence>
<gene>
    <name evidence="1" type="ORF">PR048_001085</name>
</gene>
<dbReference type="PANTHER" id="PTHR10174:SF213">
    <property type="entry name" value="CRAL-TRIO DOMAIN-CONTAINING PROTEIN"/>
    <property type="match status" value="1"/>
</dbReference>
<accession>A0ABQ9IH06</accession>
<dbReference type="InterPro" id="IPR036273">
    <property type="entry name" value="CRAL/TRIO_N_dom_sf"/>
</dbReference>
<dbReference type="Gene3D" id="3.40.525.10">
    <property type="entry name" value="CRAL-TRIO lipid binding domain"/>
    <property type="match status" value="1"/>
</dbReference>
<dbReference type="SUPFAM" id="SSF46938">
    <property type="entry name" value="CRAL/TRIO N-terminal domain"/>
    <property type="match status" value="1"/>
</dbReference>
<organism evidence="1 2">
    <name type="scientific">Dryococelus australis</name>
    <dbReference type="NCBI Taxonomy" id="614101"/>
    <lineage>
        <taxon>Eukaryota</taxon>
        <taxon>Metazoa</taxon>
        <taxon>Ecdysozoa</taxon>
        <taxon>Arthropoda</taxon>
        <taxon>Hexapoda</taxon>
        <taxon>Insecta</taxon>
        <taxon>Pterygota</taxon>
        <taxon>Neoptera</taxon>
        <taxon>Polyneoptera</taxon>
        <taxon>Phasmatodea</taxon>
        <taxon>Verophasmatodea</taxon>
        <taxon>Anareolatae</taxon>
        <taxon>Phasmatidae</taxon>
        <taxon>Eurycanthinae</taxon>
        <taxon>Dryococelus</taxon>
    </lineage>
</organism>
<evidence type="ECO:0000313" key="1">
    <source>
        <dbReference type="EMBL" id="KAJ8895747.1"/>
    </source>
</evidence>